<evidence type="ECO:0000256" key="1">
    <source>
        <dbReference type="ARBA" id="ARBA00023015"/>
    </source>
</evidence>
<evidence type="ECO:0000313" key="7">
    <source>
        <dbReference type="EMBL" id="KAI5345983.1"/>
    </source>
</evidence>
<accession>A0AAD4ZHX8</accession>
<reference evidence="7 8" key="1">
    <citation type="journal article" date="2022" name="G3 (Bethesda)">
        <title>Whole-genome sequence and methylome profiling of the almond [Prunus dulcis (Mill.) D.A. Webb] cultivar 'Nonpareil'.</title>
        <authorList>
            <person name="D'Amico-Willman K.M."/>
            <person name="Ouma W.Z."/>
            <person name="Meulia T."/>
            <person name="Sideli G.M."/>
            <person name="Gradziel T.M."/>
            <person name="Fresnedo-Ramirez J."/>
        </authorList>
    </citation>
    <scope>NUCLEOTIDE SEQUENCE [LARGE SCALE GENOMIC DNA]</scope>
    <source>
        <strain evidence="7">Clone GOH B32 T37-40</strain>
    </source>
</reference>
<gene>
    <name evidence="7" type="ORF">L3X38_013861</name>
</gene>
<feature type="domain" description="NAC" evidence="6">
    <location>
        <begin position="1"/>
        <end position="89"/>
    </location>
</feature>
<keyword evidence="4" id="KW-0539">Nucleus</keyword>
<evidence type="ECO:0000259" key="6">
    <source>
        <dbReference type="PROSITE" id="PS51005"/>
    </source>
</evidence>
<keyword evidence="8" id="KW-1185">Reference proteome</keyword>
<sequence>MNTNSNRRSRTTDEGFYKSTGKVREIKAEQSQAVIGNKRILSYYEGRVPKAKKTKHVMHEYSVTKTKLAQLGAQNNQQRELVLCHLTNKSAKSEKLKDDSICGDELAEPAIGNEISYNSEDDQAAATDMIQGPDEHLANKDALLGTENRNECADPSCADLGENMDSTFISPEQLAATSATTPTSATSFGGFGVGSPDGFLLSDFDDGFLLSDFDVLFKEPFCADQPDQPPHPPHPHQPSAAPHPHQPPPAPQSHQPPPPSQPQNYCSSTLPSALCTKQGNVPGLYNDDCSKQLSPTGNNISTNYHDEPVSNTAYGVQNGATDERFSEVYKTSTNDHNESVSSEAYFQQEENLGSIFHPIRPQDYTLLSLMNKELGDVMHASSYIGM</sequence>
<evidence type="ECO:0000256" key="2">
    <source>
        <dbReference type="ARBA" id="ARBA00023125"/>
    </source>
</evidence>
<evidence type="ECO:0000256" key="4">
    <source>
        <dbReference type="ARBA" id="ARBA00023242"/>
    </source>
</evidence>
<evidence type="ECO:0000256" key="5">
    <source>
        <dbReference type="SAM" id="MobiDB-lite"/>
    </source>
</evidence>
<dbReference type="AlphaFoldDB" id="A0AAD4ZHX8"/>
<evidence type="ECO:0000313" key="8">
    <source>
        <dbReference type="Proteomes" id="UP001054821"/>
    </source>
</evidence>
<dbReference type="GO" id="GO:0003677">
    <property type="term" value="F:DNA binding"/>
    <property type="evidence" value="ECO:0007669"/>
    <property type="project" value="UniProtKB-KW"/>
</dbReference>
<keyword evidence="3" id="KW-0804">Transcription</keyword>
<proteinExistence type="predicted"/>
<comment type="caution">
    <text evidence="7">The sequence shown here is derived from an EMBL/GenBank/DDBJ whole genome shotgun (WGS) entry which is preliminary data.</text>
</comment>
<dbReference type="PANTHER" id="PTHR31744">
    <property type="entry name" value="PROTEIN CUP-SHAPED COTYLEDON 2-RELATED"/>
    <property type="match status" value="1"/>
</dbReference>
<dbReference type="EMBL" id="JAJFAZ020000002">
    <property type="protein sequence ID" value="KAI5345983.1"/>
    <property type="molecule type" value="Genomic_DNA"/>
</dbReference>
<dbReference type="SUPFAM" id="SSF101941">
    <property type="entry name" value="NAC domain"/>
    <property type="match status" value="1"/>
</dbReference>
<dbReference type="Gene3D" id="2.170.150.80">
    <property type="entry name" value="NAC domain"/>
    <property type="match status" value="1"/>
</dbReference>
<dbReference type="InterPro" id="IPR003441">
    <property type="entry name" value="NAC-dom"/>
</dbReference>
<keyword evidence="1" id="KW-0805">Transcription regulation</keyword>
<dbReference type="Proteomes" id="UP001054821">
    <property type="component" value="Chromosome 2"/>
</dbReference>
<dbReference type="PROSITE" id="PS51005">
    <property type="entry name" value="NAC"/>
    <property type="match status" value="1"/>
</dbReference>
<feature type="region of interest" description="Disordered" evidence="5">
    <location>
        <begin position="221"/>
        <end position="266"/>
    </location>
</feature>
<dbReference type="Pfam" id="PF02365">
    <property type="entry name" value="NAM"/>
    <property type="match status" value="1"/>
</dbReference>
<keyword evidence="2" id="KW-0238">DNA-binding</keyword>
<organism evidence="7 8">
    <name type="scientific">Prunus dulcis</name>
    <name type="common">Almond</name>
    <name type="synonym">Amygdalus dulcis</name>
    <dbReference type="NCBI Taxonomy" id="3755"/>
    <lineage>
        <taxon>Eukaryota</taxon>
        <taxon>Viridiplantae</taxon>
        <taxon>Streptophyta</taxon>
        <taxon>Embryophyta</taxon>
        <taxon>Tracheophyta</taxon>
        <taxon>Spermatophyta</taxon>
        <taxon>Magnoliopsida</taxon>
        <taxon>eudicotyledons</taxon>
        <taxon>Gunneridae</taxon>
        <taxon>Pentapetalae</taxon>
        <taxon>rosids</taxon>
        <taxon>fabids</taxon>
        <taxon>Rosales</taxon>
        <taxon>Rosaceae</taxon>
        <taxon>Amygdaloideae</taxon>
        <taxon>Amygdaleae</taxon>
        <taxon>Prunus</taxon>
    </lineage>
</organism>
<protein>
    <recommendedName>
        <fullName evidence="6">NAC domain-containing protein</fullName>
    </recommendedName>
</protein>
<feature type="compositionally biased region" description="Pro residues" evidence="5">
    <location>
        <begin position="244"/>
        <end position="261"/>
    </location>
</feature>
<dbReference type="GO" id="GO:0006355">
    <property type="term" value="P:regulation of DNA-templated transcription"/>
    <property type="evidence" value="ECO:0007669"/>
    <property type="project" value="InterPro"/>
</dbReference>
<evidence type="ECO:0000256" key="3">
    <source>
        <dbReference type="ARBA" id="ARBA00023163"/>
    </source>
</evidence>
<dbReference type="InterPro" id="IPR036093">
    <property type="entry name" value="NAC_dom_sf"/>
</dbReference>
<name>A0AAD4ZHX8_PRUDU</name>
<feature type="compositionally biased region" description="Pro residues" evidence="5">
    <location>
        <begin position="227"/>
        <end position="236"/>
    </location>
</feature>